<dbReference type="InterPro" id="IPR005302">
    <property type="entry name" value="MoCF_Sase_C"/>
</dbReference>
<keyword evidence="3" id="KW-1185">Reference proteome</keyword>
<evidence type="ECO:0000313" key="3">
    <source>
        <dbReference type="Proteomes" id="UP000542125"/>
    </source>
</evidence>
<organism evidence="2 3">
    <name type="scientific">Pigmentiphaga litoralis</name>
    <dbReference type="NCBI Taxonomy" id="516702"/>
    <lineage>
        <taxon>Bacteria</taxon>
        <taxon>Pseudomonadati</taxon>
        <taxon>Pseudomonadota</taxon>
        <taxon>Betaproteobacteria</taxon>
        <taxon>Burkholderiales</taxon>
        <taxon>Alcaligenaceae</taxon>
        <taxon>Pigmentiphaga</taxon>
    </lineage>
</organism>
<dbReference type="Pfam" id="PF03476">
    <property type="entry name" value="MOSC_N"/>
    <property type="match status" value="1"/>
</dbReference>
<comment type="caution">
    <text evidence="2">The sequence shown here is derived from an EMBL/GenBank/DDBJ whole genome shotgun (WGS) entry which is preliminary data.</text>
</comment>
<dbReference type="RefSeq" id="WP_179582186.1">
    <property type="nucleotide sequence ID" value="NZ_JACBYR010000001.1"/>
</dbReference>
<dbReference type="InterPro" id="IPR011037">
    <property type="entry name" value="Pyrv_Knase-like_insert_dom_sf"/>
</dbReference>
<dbReference type="GO" id="GO:0030151">
    <property type="term" value="F:molybdenum ion binding"/>
    <property type="evidence" value="ECO:0007669"/>
    <property type="project" value="InterPro"/>
</dbReference>
<dbReference type="PANTHER" id="PTHR14237:SF19">
    <property type="entry name" value="MITOCHONDRIAL AMIDOXIME REDUCING COMPONENT 1"/>
    <property type="match status" value="1"/>
</dbReference>
<sequence length="290" mass="31462">MTVTVSGLTIYPIKSCGGIPLQQSAIGMAGLQNDRRWMLTTPDGLFLTQRGLPAMARIGTDIRNGFLTVTYPGMPRLDVPIDVIEDDDSVRLQVTVWRDAVDAVDEGDLAAQWFSAALQTPCRLVKVHPQAHRVAGVDYVSDWLAAHPETEGFAPRHVYAFADGYPVLVANEASLVELNRRLVDRGQGAVGMDRFRANVVLSGLDAFEEDYVAMLQVGDIRFGLVKPCVRCEVPNTDQVTGQRHAEPMTTLTGFRSQRGGGVTFGENAIVDAPAHAVIAVGDAVEVTLEF</sequence>
<dbReference type="Pfam" id="PF03473">
    <property type="entry name" value="MOSC"/>
    <property type="match status" value="1"/>
</dbReference>
<dbReference type="Proteomes" id="UP000542125">
    <property type="component" value="Unassembled WGS sequence"/>
</dbReference>
<feature type="domain" description="MOSC" evidence="1">
    <location>
        <begin position="122"/>
        <end position="287"/>
    </location>
</feature>
<dbReference type="SUPFAM" id="SSF141673">
    <property type="entry name" value="MOSC N-terminal domain-like"/>
    <property type="match status" value="1"/>
</dbReference>
<dbReference type="EMBL" id="JACBYR010000001">
    <property type="protein sequence ID" value="NYE80762.1"/>
    <property type="molecule type" value="Genomic_DNA"/>
</dbReference>
<evidence type="ECO:0000313" key="2">
    <source>
        <dbReference type="EMBL" id="NYE80762.1"/>
    </source>
</evidence>
<dbReference type="AlphaFoldDB" id="A0A7Y9LJS3"/>
<evidence type="ECO:0000259" key="1">
    <source>
        <dbReference type="PROSITE" id="PS51340"/>
    </source>
</evidence>
<gene>
    <name evidence="2" type="ORF">FHW18_000033</name>
</gene>
<dbReference type="PROSITE" id="PS51340">
    <property type="entry name" value="MOSC"/>
    <property type="match status" value="1"/>
</dbReference>
<dbReference type="InterPro" id="IPR005303">
    <property type="entry name" value="MOCOS_middle"/>
</dbReference>
<dbReference type="GO" id="GO:0003824">
    <property type="term" value="F:catalytic activity"/>
    <property type="evidence" value="ECO:0007669"/>
    <property type="project" value="InterPro"/>
</dbReference>
<name>A0A7Y9LJS3_9BURK</name>
<dbReference type="PANTHER" id="PTHR14237">
    <property type="entry name" value="MOLYBDOPTERIN COFACTOR SULFURASE MOSC"/>
    <property type="match status" value="1"/>
</dbReference>
<dbReference type="SUPFAM" id="SSF50800">
    <property type="entry name" value="PK beta-barrel domain-like"/>
    <property type="match status" value="1"/>
</dbReference>
<reference evidence="2 3" key="1">
    <citation type="submission" date="2020-07" db="EMBL/GenBank/DDBJ databases">
        <title>Genomic Encyclopedia of Type Strains, Phase IV (KMG-V): Genome sequencing to study the core and pangenomes of soil and plant-associated prokaryotes.</title>
        <authorList>
            <person name="Whitman W."/>
        </authorList>
    </citation>
    <scope>NUCLEOTIDE SEQUENCE [LARGE SCALE GENOMIC DNA]</scope>
    <source>
        <strain evidence="2 3">SAS40</strain>
    </source>
</reference>
<proteinExistence type="predicted"/>
<dbReference type="GO" id="GO:0030170">
    <property type="term" value="F:pyridoxal phosphate binding"/>
    <property type="evidence" value="ECO:0007669"/>
    <property type="project" value="InterPro"/>
</dbReference>
<protein>
    <recommendedName>
        <fullName evidence="1">MOSC domain-containing protein</fullName>
    </recommendedName>
</protein>
<accession>A0A7Y9LJS3</accession>